<dbReference type="InterPro" id="IPR009057">
    <property type="entry name" value="Homeodomain-like_sf"/>
</dbReference>
<sequence length="188" mass="21343">MPKQRITKEMVVNAAFEIARSSGMEQVMVKNIADKIGCSVQPIYSYCKNMDGLRQDVILQVNRFIQEYVAAHINKDDLFRSTGKSYIQLAKEEPHLFKIFILHQRQGISSLDDLYQAETNPQLAEIIADKLHISTTHARQLHLNMLIYTIGIGTIFSVTTPGISADEIFAQQETAYEAFLKQALEDNH</sequence>
<dbReference type="Gene3D" id="1.10.357.10">
    <property type="entry name" value="Tetracycline Repressor, domain 2"/>
    <property type="match status" value="1"/>
</dbReference>
<organism evidence="1 2">
    <name type="scientific">Dorea acetigenes</name>
    <dbReference type="NCBI Taxonomy" id="2981787"/>
    <lineage>
        <taxon>Bacteria</taxon>
        <taxon>Bacillati</taxon>
        <taxon>Bacillota</taxon>
        <taxon>Clostridia</taxon>
        <taxon>Lachnospirales</taxon>
        <taxon>Lachnospiraceae</taxon>
        <taxon>Dorea</taxon>
    </lineage>
</organism>
<dbReference type="SUPFAM" id="SSF46689">
    <property type="entry name" value="Homeodomain-like"/>
    <property type="match status" value="1"/>
</dbReference>
<name>A0ABT2RQK7_9FIRM</name>
<accession>A0ABT2RQK7</accession>
<reference evidence="1 2" key="1">
    <citation type="journal article" date="2021" name="ISME Commun">
        <title>Automated analysis of genomic sequences facilitates high-throughput and comprehensive description of bacteria.</title>
        <authorList>
            <person name="Hitch T.C.A."/>
        </authorList>
    </citation>
    <scope>NUCLEOTIDE SEQUENCE [LARGE SCALE GENOMIC DNA]</scope>
    <source>
        <strain evidence="1 2">Sanger_03</strain>
    </source>
</reference>
<evidence type="ECO:0000313" key="2">
    <source>
        <dbReference type="Proteomes" id="UP001652431"/>
    </source>
</evidence>
<comment type="caution">
    <text evidence="1">The sequence shown here is derived from an EMBL/GenBank/DDBJ whole genome shotgun (WGS) entry which is preliminary data.</text>
</comment>
<protein>
    <submittedName>
        <fullName evidence="1">TetR/AcrR family transcriptional regulator</fullName>
    </submittedName>
</protein>
<gene>
    <name evidence="1" type="ORF">OCV99_14400</name>
</gene>
<evidence type="ECO:0000313" key="1">
    <source>
        <dbReference type="EMBL" id="MCU6687699.1"/>
    </source>
</evidence>
<dbReference type="EMBL" id="JAOQJU010000025">
    <property type="protein sequence ID" value="MCU6687699.1"/>
    <property type="molecule type" value="Genomic_DNA"/>
</dbReference>
<dbReference type="RefSeq" id="WP_158371478.1">
    <property type="nucleotide sequence ID" value="NZ_JAOQJU010000025.1"/>
</dbReference>
<dbReference type="Proteomes" id="UP001652431">
    <property type="component" value="Unassembled WGS sequence"/>
</dbReference>
<proteinExistence type="predicted"/>
<keyword evidence="2" id="KW-1185">Reference proteome</keyword>